<comment type="caution">
    <text evidence="12">The sequence shown here is derived from an EMBL/GenBank/DDBJ whole genome shotgun (WGS) entry which is preliminary data.</text>
</comment>
<keyword evidence="5 12" id="KW-0418">Kinase</keyword>
<dbReference type="GO" id="GO:0005524">
    <property type="term" value="F:ATP binding"/>
    <property type="evidence" value="ECO:0007669"/>
    <property type="project" value="UniProtKB-UniRule"/>
</dbReference>
<evidence type="ECO:0000256" key="2">
    <source>
        <dbReference type="ARBA" id="ARBA00022527"/>
    </source>
</evidence>
<dbReference type="SMART" id="SM00220">
    <property type="entry name" value="S_TKc"/>
    <property type="match status" value="1"/>
</dbReference>
<dbReference type="SUPFAM" id="SSF56112">
    <property type="entry name" value="Protein kinase-like (PK-like)"/>
    <property type="match status" value="1"/>
</dbReference>
<evidence type="ECO:0000256" key="9">
    <source>
        <dbReference type="PROSITE-ProRule" id="PRU10141"/>
    </source>
</evidence>
<evidence type="ECO:0000256" key="8">
    <source>
        <dbReference type="ARBA" id="ARBA00047454"/>
    </source>
</evidence>
<dbReference type="EC" id="2.7.11.11" evidence="1"/>
<sequence length="319" mass="37184">MFTLRDFHFIKLIGAGTFGRVYIVQLKHKNSPADKYYALKMLKRSLIVKLKQVTHTKNEKDILVQCRGCNFIVKLISTFVTENHFCMLMEYVSGGELFSWLRKRKRLDPYTVRFYGGQIILALEFLHQRNIIFRDLKPENVLVGKDGYIKLTDFGFAKCVEKLTYTVCGTPEYMAPEELDSDGHGREVDFWSLGILFYEMAVGLPPFYADTNEVIYEKICNEEPRFPSFLEPALLDLIKRLLIKDPRYRIGGIIGIREIKNHSFFYGFDWDDLEQKKMQAPIIPQVRFNGDTSNFIEYNLANEDAGSLKTPFVKFRFDP</sequence>
<dbReference type="HOGENOM" id="CLU_000288_63_5_1"/>
<comment type="catalytic activity">
    <reaction evidence="7">
        <text>L-threonyl-[protein] + ATP = O-phospho-L-threonyl-[protein] + ADP + H(+)</text>
        <dbReference type="Rhea" id="RHEA:46608"/>
        <dbReference type="Rhea" id="RHEA-COMP:11060"/>
        <dbReference type="Rhea" id="RHEA-COMP:11605"/>
        <dbReference type="ChEBI" id="CHEBI:15378"/>
        <dbReference type="ChEBI" id="CHEBI:30013"/>
        <dbReference type="ChEBI" id="CHEBI:30616"/>
        <dbReference type="ChEBI" id="CHEBI:61977"/>
        <dbReference type="ChEBI" id="CHEBI:456216"/>
        <dbReference type="EC" id="2.7.11.11"/>
    </reaction>
</comment>
<feature type="domain" description="Protein kinase" evidence="10">
    <location>
        <begin position="7"/>
        <end position="265"/>
    </location>
</feature>
<keyword evidence="3" id="KW-0808">Transferase</keyword>
<keyword evidence="4 9" id="KW-0547">Nucleotide-binding</keyword>
<evidence type="ECO:0000259" key="11">
    <source>
        <dbReference type="PROSITE" id="PS51285"/>
    </source>
</evidence>
<dbReference type="GO" id="GO:0005952">
    <property type="term" value="C:cAMP-dependent protein kinase complex"/>
    <property type="evidence" value="ECO:0007669"/>
    <property type="project" value="TreeGrafter"/>
</dbReference>
<dbReference type="InterPro" id="IPR017441">
    <property type="entry name" value="Protein_kinase_ATP_BS"/>
</dbReference>
<reference evidence="13" key="2">
    <citation type="submission" date="2015-07" db="EMBL/GenBank/DDBJ databases">
        <title>Contrasting host-pathogen interactions and genome evolution in two generalist and specialist microsporidian pathogens of mosquitoes.</title>
        <authorList>
            <consortium name="The Broad Institute Genomics Platform"/>
            <consortium name="The Broad Institute Genome Sequencing Center for Infectious Disease"/>
            <person name="Cuomo C.A."/>
            <person name="Sanscrainte N.D."/>
            <person name="Goldberg J.M."/>
            <person name="Heiman D."/>
            <person name="Young S."/>
            <person name="Zeng Q."/>
            <person name="Becnel J.J."/>
            <person name="Birren B.W."/>
        </authorList>
    </citation>
    <scope>NUCLEOTIDE SEQUENCE [LARGE SCALE GENOMIC DNA]</scope>
    <source>
        <strain evidence="13">USNM 41457</strain>
    </source>
</reference>
<dbReference type="InterPro" id="IPR011009">
    <property type="entry name" value="Kinase-like_dom_sf"/>
</dbReference>
<dbReference type="OrthoDB" id="63267at2759"/>
<dbReference type="PROSITE" id="PS00107">
    <property type="entry name" value="PROTEIN_KINASE_ATP"/>
    <property type="match status" value="1"/>
</dbReference>
<evidence type="ECO:0000256" key="3">
    <source>
        <dbReference type="ARBA" id="ARBA00022679"/>
    </source>
</evidence>
<evidence type="ECO:0000313" key="12">
    <source>
        <dbReference type="EMBL" id="EJW02965.1"/>
    </source>
</evidence>
<dbReference type="Proteomes" id="UP000003163">
    <property type="component" value="Unassembled WGS sequence"/>
</dbReference>
<dbReference type="Gene3D" id="1.10.510.10">
    <property type="entry name" value="Transferase(Phosphotransferase) domain 1"/>
    <property type="match status" value="1"/>
</dbReference>
<dbReference type="Gene3D" id="3.30.200.20">
    <property type="entry name" value="Phosphorylase Kinase, domain 1"/>
    <property type="match status" value="1"/>
</dbReference>
<feature type="domain" description="AGC-kinase C-terminal" evidence="11">
    <location>
        <begin position="266"/>
        <end position="319"/>
    </location>
</feature>
<evidence type="ECO:0000256" key="1">
    <source>
        <dbReference type="ARBA" id="ARBA00012444"/>
    </source>
</evidence>
<dbReference type="Pfam" id="PF00069">
    <property type="entry name" value="Pkinase"/>
    <property type="match status" value="1"/>
</dbReference>
<dbReference type="InterPro" id="IPR000961">
    <property type="entry name" value="AGC-kinase_C"/>
</dbReference>
<dbReference type="FunCoup" id="J9DK25">
    <property type="interactions" value="88"/>
</dbReference>
<dbReference type="InParanoid" id="J9DK25"/>
<feature type="binding site" evidence="9">
    <location>
        <position position="40"/>
    </location>
    <ligand>
        <name>ATP</name>
        <dbReference type="ChEBI" id="CHEBI:30616"/>
    </ligand>
</feature>
<accession>J9DK25</accession>
<evidence type="ECO:0000313" key="13">
    <source>
        <dbReference type="Proteomes" id="UP000003163"/>
    </source>
</evidence>
<dbReference type="GO" id="GO:0004691">
    <property type="term" value="F:cAMP-dependent protein kinase activity"/>
    <property type="evidence" value="ECO:0007669"/>
    <property type="project" value="UniProtKB-EC"/>
</dbReference>
<organism evidence="12 13">
    <name type="scientific">Edhazardia aedis (strain USNM 41457)</name>
    <name type="common">Microsporidian parasite</name>
    <dbReference type="NCBI Taxonomy" id="1003232"/>
    <lineage>
        <taxon>Eukaryota</taxon>
        <taxon>Fungi</taxon>
        <taxon>Fungi incertae sedis</taxon>
        <taxon>Microsporidia</taxon>
        <taxon>Edhazardia</taxon>
    </lineage>
</organism>
<keyword evidence="2" id="KW-0723">Serine/threonine-protein kinase</keyword>
<keyword evidence="13" id="KW-1185">Reference proteome</keyword>
<reference evidence="12 13" key="1">
    <citation type="submission" date="2011-08" db="EMBL/GenBank/DDBJ databases">
        <authorList>
            <person name="Liu Z.J."/>
            <person name="Shi F.L."/>
            <person name="Lu J.Q."/>
            <person name="Li M."/>
            <person name="Wang Z.L."/>
        </authorList>
    </citation>
    <scope>NUCLEOTIDE SEQUENCE [LARGE SCALE GENOMIC DNA]</scope>
    <source>
        <strain evidence="12 13">USNM 41457</strain>
    </source>
</reference>
<evidence type="ECO:0000256" key="7">
    <source>
        <dbReference type="ARBA" id="ARBA00047292"/>
    </source>
</evidence>
<comment type="catalytic activity">
    <reaction evidence="8">
        <text>L-seryl-[protein] + ATP = O-phospho-L-seryl-[protein] + ADP + H(+)</text>
        <dbReference type="Rhea" id="RHEA:17989"/>
        <dbReference type="Rhea" id="RHEA-COMP:9863"/>
        <dbReference type="Rhea" id="RHEA-COMP:11604"/>
        <dbReference type="ChEBI" id="CHEBI:15378"/>
        <dbReference type="ChEBI" id="CHEBI:29999"/>
        <dbReference type="ChEBI" id="CHEBI:30616"/>
        <dbReference type="ChEBI" id="CHEBI:83421"/>
        <dbReference type="ChEBI" id="CHEBI:456216"/>
        <dbReference type="EC" id="2.7.11.11"/>
    </reaction>
</comment>
<gene>
    <name evidence="12" type="ORF">EDEG_02650</name>
</gene>
<dbReference type="STRING" id="1003232.J9DK25"/>
<dbReference type="PROSITE" id="PS51285">
    <property type="entry name" value="AGC_KINASE_CTER"/>
    <property type="match status" value="1"/>
</dbReference>
<protein>
    <recommendedName>
        <fullName evidence="1">cAMP-dependent protein kinase</fullName>
        <ecNumber evidence="1">2.7.11.11</ecNumber>
    </recommendedName>
</protein>
<evidence type="ECO:0000259" key="10">
    <source>
        <dbReference type="PROSITE" id="PS50011"/>
    </source>
</evidence>
<dbReference type="OMA" id="CFDDYPE"/>
<name>J9DK25_EDHAE</name>
<dbReference type="PANTHER" id="PTHR24353:SF37">
    <property type="entry name" value="CAMP-DEPENDENT PROTEIN KINASE CATALYTIC SUBUNIT PRKX"/>
    <property type="match status" value="1"/>
</dbReference>
<dbReference type="SMART" id="SM00133">
    <property type="entry name" value="S_TK_X"/>
    <property type="match status" value="1"/>
</dbReference>
<keyword evidence="6 9" id="KW-0067">ATP-binding</keyword>
<dbReference type="EMBL" id="AFBI03000050">
    <property type="protein sequence ID" value="EJW02965.1"/>
    <property type="molecule type" value="Genomic_DNA"/>
</dbReference>
<dbReference type="AlphaFoldDB" id="J9DK25"/>
<dbReference type="PANTHER" id="PTHR24353">
    <property type="entry name" value="CYCLIC NUCLEOTIDE-DEPENDENT PROTEIN KINASE"/>
    <property type="match status" value="1"/>
</dbReference>
<proteinExistence type="predicted"/>
<dbReference type="InterPro" id="IPR000719">
    <property type="entry name" value="Prot_kinase_dom"/>
</dbReference>
<evidence type="ECO:0000256" key="5">
    <source>
        <dbReference type="ARBA" id="ARBA00022777"/>
    </source>
</evidence>
<dbReference type="FunFam" id="1.10.510.10:FF:000008">
    <property type="entry name" value="Non-specific serine/threonine protein kinase"/>
    <property type="match status" value="1"/>
</dbReference>
<dbReference type="PROSITE" id="PS50011">
    <property type="entry name" value="PROTEIN_KINASE_DOM"/>
    <property type="match status" value="1"/>
</dbReference>
<dbReference type="VEuPathDB" id="MicrosporidiaDB:EDEG_02650"/>
<evidence type="ECO:0000256" key="6">
    <source>
        <dbReference type="ARBA" id="ARBA00022840"/>
    </source>
</evidence>
<evidence type="ECO:0000256" key="4">
    <source>
        <dbReference type="ARBA" id="ARBA00022741"/>
    </source>
</evidence>